<dbReference type="KEGG" id="cfem:HCR03_04425"/>
<sequence length="205" mass="23663">MWYSIVRIIIFILFSIGLLFFYKKHKKVLKTRGIIVSFLVAAVCCSLSSLLPVENLFITFSSPQTVFNYSVMGDINTVVEGEKSALILYTNEGARSRSIIPKSKTGWKIKIYSTNEETFSKTWLDSDEKIYRMSVYWCKHTNDYYIIISKLFTDDPVNIVDNRNSLFQKSKSSIDSSITYYAYVNDIDQNYKLTVDGKSIHIDTK</sequence>
<evidence type="ECO:0000313" key="3">
    <source>
        <dbReference type="Proteomes" id="UP000515909"/>
    </source>
</evidence>
<reference evidence="2 3" key="1">
    <citation type="submission" date="2020-08" db="EMBL/GenBank/DDBJ databases">
        <title>The isolate Caproiciproducens sp. 7D4C2 produces n-caproate at mildly acidic conditions from hexoses: genome and rBOX comparison with related strains and chain-elongating bacteria.</title>
        <authorList>
            <person name="Esquivel-Elizondo S."/>
            <person name="Bagci C."/>
            <person name="Temovska M."/>
            <person name="Jeon B.S."/>
            <person name="Bessarab I."/>
            <person name="Williams R.B.H."/>
            <person name="Huson D.H."/>
            <person name="Angenent L.T."/>
        </authorList>
    </citation>
    <scope>NUCLEOTIDE SEQUENCE [LARGE SCALE GENOMIC DNA]</scope>
    <source>
        <strain evidence="2 3">7D4C2</strain>
    </source>
</reference>
<dbReference type="EMBL" id="CP060286">
    <property type="protein sequence ID" value="QNK41518.1"/>
    <property type="molecule type" value="Genomic_DNA"/>
</dbReference>
<dbReference type="AlphaFoldDB" id="A0A7G8TD27"/>
<evidence type="ECO:0000256" key="1">
    <source>
        <dbReference type="SAM" id="Phobius"/>
    </source>
</evidence>
<dbReference type="Proteomes" id="UP000515909">
    <property type="component" value="Chromosome"/>
</dbReference>
<protein>
    <submittedName>
        <fullName evidence="2">Uncharacterized protein</fullName>
    </submittedName>
</protein>
<proteinExistence type="predicted"/>
<dbReference type="OrthoDB" id="2109209at2"/>
<keyword evidence="1" id="KW-0472">Membrane</keyword>
<name>A0A7G8TD27_9FIRM</name>
<feature type="transmembrane region" description="Helical" evidence="1">
    <location>
        <begin position="34"/>
        <end position="53"/>
    </location>
</feature>
<dbReference type="RefSeq" id="WP_156989461.1">
    <property type="nucleotide sequence ID" value="NZ_CP060286.1"/>
</dbReference>
<organism evidence="2 3">
    <name type="scientific">Caproicibacter fermentans</name>
    <dbReference type="NCBI Taxonomy" id="2576756"/>
    <lineage>
        <taxon>Bacteria</taxon>
        <taxon>Bacillati</taxon>
        <taxon>Bacillota</taxon>
        <taxon>Clostridia</taxon>
        <taxon>Eubacteriales</taxon>
        <taxon>Acutalibacteraceae</taxon>
        <taxon>Caproicibacter</taxon>
    </lineage>
</organism>
<feature type="transmembrane region" description="Helical" evidence="1">
    <location>
        <begin position="6"/>
        <end position="22"/>
    </location>
</feature>
<keyword evidence="1" id="KW-0812">Transmembrane</keyword>
<gene>
    <name evidence="2" type="ORF">HCR03_04425</name>
</gene>
<accession>A0A7G8TD27</accession>
<evidence type="ECO:0000313" key="2">
    <source>
        <dbReference type="EMBL" id="QNK41518.1"/>
    </source>
</evidence>
<keyword evidence="1" id="KW-1133">Transmembrane helix</keyword>